<accession>A0A7J6UQJ8</accession>
<feature type="region of interest" description="Disordered" evidence="1">
    <location>
        <begin position="98"/>
        <end position="120"/>
    </location>
</feature>
<evidence type="ECO:0000256" key="1">
    <source>
        <dbReference type="SAM" id="MobiDB-lite"/>
    </source>
</evidence>
<comment type="caution">
    <text evidence="2">The sequence shown here is derived from an EMBL/GenBank/DDBJ whole genome shotgun (WGS) entry which is preliminary data.</text>
</comment>
<reference evidence="2 3" key="1">
    <citation type="submission" date="2020-04" db="EMBL/GenBank/DDBJ databases">
        <title>Perkinsus olseni comparative genomics.</title>
        <authorList>
            <person name="Bogema D.R."/>
        </authorList>
    </citation>
    <scope>NUCLEOTIDE SEQUENCE [LARGE SCALE GENOMIC DNA]</scope>
    <source>
        <strain evidence="2 3">ATCC PRA-207</strain>
    </source>
</reference>
<keyword evidence="3" id="KW-1185">Reference proteome</keyword>
<dbReference type="Proteomes" id="UP000553632">
    <property type="component" value="Unassembled WGS sequence"/>
</dbReference>
<evidence type="ECO:0000313" key="2">
    <source>
        <dbReference type="EMBL" id="KAF4759554.1"/>
    </source>
</evidence>
<gene>
    <name evidence="2" type="ORF">FOZ63_009043</name>
</gene>
<name>A0A7J6UQJ8_PEROL</name>
<protein>
    <submittedName>
        <fullName evidence="2">Uncharacterized protein</fullName>
    </submittedName>
</protein>
<feature type="non-terminal residue" evidence="2">
    <location>
        <position position="1"/>
    </location>
</feature>
<dbReference type="EMBL" id="JABANO010000045">
    <property type="protein sequence ID" value="KAF4759554.1"/>
    <property type="molecule type" value="Genomic_DNA"/>
</dbReference>
<evidence type="ECO:0000313" key="3">
    <source>
        <dbReference type="Proteomes" id="UP000553632"/>
    </source>
</evidence>
<proteinExistence type="predicted"/>
<organism evidence="2 3">
    <name type="scientific">Perkinsus olseni</name>
    <name type="common">Perkinsus atlanticus</name>
    <dbReference type="NCBI Taxonomy" id="32597"/>
    <lineage>
        <taxon>Eukaryota</taxon>
        <taxon>Sar</taxon>
        <taxon>Alveolata</taxon>
        <taxon>Perkinsozoa</taxon>
        <taxon>Perkinsea</taxon>
        <taxon>Perkinsida</taxon>
        <taxon>Perkinsidae</taxon>
        <taxon>Perkinsus</taxon>
    </lineage>
</organism>
<sequence>MPTASSAAQDGVHSGGKDRTLNIEIVLHKSARKGKSGGKWRVNPNATLSIGEDASAGPRWRRPTPLEVVVDDHDQEKGDGAQVVSPASTLPAMGVNYFSGSTGQDDVVRARTPSPVSARL</sequence>
<feature type="region of interest" description="Disordered" evidence="1">
    <location>
        <begin position="33"/>
        <end position="62"/>
    </location>
</feature>
<dbReference type="AlphaFoldDB" id="A0A7J6UQJ8"/>